<accession>A0A485M6Y4</accession>
<dbReference type="Pfam" id="PF00497">
    <property type="entry name" value="SBP_bac_3"/>
    <property type="match status" value="1"/>
</dbReference>
<dbReference type="Gene3D" id="3.40.190.10">
    <property type="entry name" value="Periplasmic binding protein-like II"/>
    <property type="match status" value="2"/>
</dbReference>
<proteinExistence type="predicted"/>
<gene>
    <name evidence="4" type="primary">fliY</name>
    <name evidence="4" type="ORF">SCFA_890030</name>
</gene>
<dbReference type="PANTHER" id="PTHR35936:SF35">
    <property type="entry name" value="L-CYSTINE-BINDING PROTEIN TCYJ"/>
    <property type="match status" value="1"/>
</dbReference>
<feature type="domain" description="Ionotropic glutamate receptor C-terminal" evidence="3">
    <location>
        <begin position="37"/>
        <end position="258"/>
    </location>
</feature>
<dbReference type="SMART" id="SM00062">
    <property type="entry name" value="PBPb"/>
    <property type="match status" value="1"/>
</dbReference>
<organism evidence="4">
    <name type="scientific">anaerobic digester metagenome</name>
    <dbReference type="NCBI Taxonomy" id="1263854"/>
    <lineage>
        <taxon>unclassified sequences</taxon>
        <taxon>metagenomes</taxon>
        <taxon>ecological metagenomes</taxon>
    </lineage>
</organism>
<reference evidence="4" key="1">
    <citation type="submission" date="2019-03" db="EMBL/GenBank/DDBJ databases">
        <authorList>
            <person name="Hao L."/>
        </authorList>
    </citation>
    <scope>NUCLEOTIDE SEQUENCE</scope>
</reference>
<dbReference type="GO" id="GO:0015276">
    <property type="term" value="F:ligand-gated monoatomic ion channel activity"/>
    <property type="evidence" value="ECO:0007669"/>
    <property type="project" value="InterPro"/>
</dbReference>
<dbReference type="GO" id="GO:0016020">
    <property type="term" value="C:membrane"/>
    <property type="evidence" value="ECO:0007669"/>
    <property type="project" value="InterPro"/>
</dbReference>
<dbReference type="EMBL" id="CAADRM010000157">
    <property type="protein sequence ID" value="VFU18695.1"/>
    <property type="molecule type" value="Genomic_DNA"/>
</dbReference>
<evidence type="ECO:0000259" key="2">
    <source>
        <dbReference type="SMART" id="SM00062"/>
    </source>
</evidence>
<dbReference type="PANTHER" id="PTHR35936">
    <property type="entry name" value="MEMBRANE-BOUND LYTIC MUREIN TRANSGLYCOSYLASE F"/>
    <property type="match status" value="1"/>
</dbReference>
<evidence type="ECO:0000313" key="4">
    <source>
        <dbReference type="EMBL" id="VFU18695.1"/>
    </source>
</evidence>
<evidence type="ECO:0000256" key="1">
    <source>
        <dbReference type="ARBA" id="ARBA00022729"/>
    </source>
</evidence>
<dbReference type="InterPro" id="IPR001638">
    <property type="entry name" value="Solute-binding_3/MltF_N"/>
</dbReference>
<dbReference type="CDD" id="cd00996">
    <property type="entry name" value="PBP2_AatB_like"/>
    <property type="match status" value="1"/>
</dbReference>
<name>A0A485M6Y4_9ZZZZ</name>
<dbReference type="AlphaFoldDB" id="A0A485M6Y4"/>
<sequence>MKRIFYAISMVGILVAFFSAPAPAADDSWERVKAAGKLVIGIDDAFPPMEFRNEQNELVGFDIDASRELGKRLGIEIEHVPTAWKGVIMSLKTKKFDIIWSGMSVTEERMKEISFTKPYIMEKQVMVVRADNEKIKSVKDLGKAHVAGVQLGSTSEEALKSLGTEFKEVKRYDNNTSAFMDLKIGRMDTLAVDELVGRYYLSQRPGEYRVLPEPLTSEPIGIGIRKEDVALREMIQKTLDEMFADGTMKKISIKWFGDDITAWK</sequence>
<keyword evidence="1" id="KW-0732">Signal</keyword>
<dbReference type="SUPFAM" id="SSF53850">
    <property type="entry name" value="Periplasmic binding protein-like II"/>
    <property type="match status" value="1"/>
</dbReference>
<dbReference type="SMART" id="SM00079">
    <property type="entry name" value="PBPe"/>
    <property type="match status" value="1"/>
</dbReference>
<protein>
    <submittedName>
        <fullName evidence="4">Cystine-binding periplasmic protein</fullName>
    </submittedName>
</protein>
<dbReference type="InterPro" id="IPR001320">
    <property type="entry name" value="Iontro_rcpt_C"/>
</dbReference>
<evidence type="ECO:0000259" key="3">
    <source>
        <dbReference type="SMART" id="SM00079"/>
    </source>
</evidence>
<feature type="domain" description="Solute-binding protein family 3/N-terminal" evidence="2">
    <location>
        <begin position="37"/>
        <end position="259"/>
    </location>
</feature>